<proteinExistence type="predicted"/>
<evidence type="ECO:0000313" key="1">
    <source>
        <dbReference type="EMBL" id="JAD20870.1"/>
    </source>
</evidence>
<organism evidence="1">
    <name type="scientific">Arundo donax</name>
    <name type="common">Giant reed</name>
    <name type="synonym">Donax arundinaceus</name>
    <dbReference type="NCBI Taxonomy" id="35708"/>
    <lineage>
        <taxon>Eukaryota</taxon>
        <taxon>Viridiplantae</taxon>
        <taxon>Streptophyta</taxon>
        <taxon>Embryophyta</taxon>
        <taxon>Tracheophyta</taxon>
        <taxon>Spermatophyta</taxon>
        <taxon>Magnoliopsida</taxon>
        <taxon>Liliopsida</taxon>
        <taxon>Poales</taxon>
        <taxon>Poaceae</taxon>
        <taxon>PACMAD clade</taxon>
        <taxon>Arundinoideae</taxon>
        <taxon>Arundineae</taxon>
        <taxon>Arundo</taxon>
    </lineage>
</organism>
<name>A0A0A8Y6Z9_ARUDO</name>
<protein>
    <submittedName>
        <fullName evidence="1">Uncharacterized protein</fullName>
    </submittedName>
</protein>
<accession>A0A0A8Y6Z9</accession>
<reference evidence="1" key="1">
    <citation type="submission" date="2014-09" db="EMBL/GenBank/DDBJ databases">
        <authorList>
            <person name="Magalhaes I.L.F."/>
            <person name="Oliveira U."/>
            <person name="Santos F.R."/>
            <person name="Vidigal T.H.D.A."/>
            <person name="Brescovit A.D."/>
            <person name="Santos A.J."/>
        </authorList>
    </citation>
    <scope>NUCLEOTIDE SEQUENCE</scope>
    <source>
        <tissue evidence="1">Shoot tissue taken approximately 20 cm above the soil surface</tissue>
    </source>
</reference>
<sequence>MSELPISVYFNHSPPKLPLHSYHFSPPLPPLYPKGSQGDLVIPPSKLHSNPWKELLQSQIIRVQSPNRRQVLHPLSEGIRNLNHFNLYLQLVLDTSLW</sequence>
<reference evidence="1" key="2">
    <citation type="journal article" date="2015" name="Data Brief">
        <title>Shoot transcriptome of the giant reed, Arundo donax.</title>
        <authorList>
            <person name="Barrero R.A."/>
            <person name="Guerrero F.D."/>
            <person name="Moolhuijzen P."/>
            <person name="Goolsby J.A."/>
            <person name="Tidwell J."/>
            <person name="Bellgard S.E."/>
            <person name="Bellgard M.I."/>
        </authorList>
    </citation>
    <scope>NUCLEOTIDE SEQUENCE</scope>
    <source>
        <tissue evidence="1">Shoot tissue taken approximately 20 cm above the soil surface</tissue>
    </source>
</reference>
<dbReference type="EMBL" id="GBRH01277025">
    <property type="protein sequence ID" value="JAD20870.1"/>
    <property type="molecule type" value="Transcribed_RNA"/>
</dbReference>
<dbReference type="AlphaFoldDB" id="A0A0A8Y6Z9"/>